<sequence length="43" mass="4706">MPLNQFFRSEPALSIDRANLGDLDTVASNAERLAGLHGIHDSR</sequence>
<keyword evidence="2" id="KW-1185">Reference proteome</keyword>
<evidence type="ECO:0000313" key="1">
    <source>
        <dbReference type="EMBL" id="MQY22316.1"/>
    </source>
</evidence>
<dbReference type="AlphaFoldDB" id="A0A7K0D968"/>
<protein>
    <submittedName>
        <fullName evidence="1">Uncharacterized protein</fullName>
    </submittedName>
</protein>
<organism evidence="1 2">
    <name type="scientific">Nocardia macrotermitis</name>
    <dbReference type="NCBI Taxonomy" id="2585198"/>
    <lineage>
        <taxon>Bacteria</taxon>
        <taxon>Bacillati</taxon>
        <taxon>Actinomycetota</taxon>
        <taxon>Actinomycetes</taxon>
        <taxon>Mycobacteriales</taxon>
        <taxon>Nocardiaceae</taxon>
        <taxon>Nocardia</taxon>
    </lineage>
</organism>
<gene>
    <name evidence="1" type="ORF">NRB20_54310</name>
</gene>
<proteinExistence type="predicted"/>
<dbReference type="Proteomes" id="UP000438448">
    <property type="component" value="Unassembled WGS sequence"/>
</dbReference>
<dbReference type="EMBL" id="WEGK01000013">
    <property type="protein sequence ID" value="MQY22316.1"/>
    <property type="molecule type" value="Genomic_DNA"/>
</dbReference>
<reference evidence="1 2" key="1">
    <citation type="submission" date="2019-10" db="EMBL/GenBank/DDBJ databases">
        <title>Nocardia macrotermitis sp. nov. and Nocardia aurantia sp. nov., isolated from the gut of fungus growing-termite Macrotermes natalensis.</title>
        <authorList>
            <person name="Benndorf R."/>
            <person name="Schwitalla J."/>
            <person name="Martin K."/>
            <person name="De Beer W."/>
            <person name="Kaster A.-K."/>
            <person name="Vollmers J."/>
            <person name="Poulsen M."/>
            <person name="Beemelmanns C."/>
        </authorList>
    </citation>
    <scope>NUCLEOTIDE SEQUENCE [LARGE SCALE GENOMIC DNA]</scope>
    <source>
        <strain evidence="1 2">RB20</strain>
    </source>
</reference>
<accession>A0A7K0D968</accession>
<comment type="caution">
    <text evidence="1">The sequence shown here is derived from an EMBL/GenBank/DDBJ whole genome shotgun (WGS) entry which is preliminary data.</text>
</comment>
<name>A0A7K0D968_9NOCA</name>
<evidence type="ECO:0000313" key="2">
    <source>
        <dbReference type="Proteomes" id="UP000438448"/>
    </source>
</evidence>